<feature type="transmembrane region" description="Helical" evidence="4">
    <location>
        <begin position="99"/>
        <end position="117"/>
    </location>
</feature>
<dbReference type="EMBL" id="QQBB01000007">
    <property type="protein sequence ID" value="RDI57350.1"/>
    <property type="molecule type" value="Genomic_DNA"/>
</dbReference>
<proteinExistence type="predicted"/>
<dbReference type="InterPro" id="IPR052524">
    <property type="entry name" value="MFS_Cyanate_Porter"/>
</dbReference>
<dbReference type="GO" id="GO:0022857">
    <property type="term" value="F:transmembrane transporter activity"/>
    <property type="evidence" value="ECO:0007669"/>
    <property type="project" value="InterPro"/>
</dbReference>
<gene>
    <name evidence="5" type="ORF">DES45_107270</name>
</gene>
<protein>
    <submittedName>
        <fullName evidence="5">CP family cyanate transporter-like MFS transporter</fullName>
    </submittedName>
</protein>
<feature type="transmembrane region" description="Helical" evidence="4">
    <location>
        <begin position="321"/>
        <end position="343"/>
    </location>
</feature>
<dbReference type="AlphaFoldDB" id="A0A370HHJ8"/>
<feature type="transmembrane region" description="Helical" evidence="4">
    <location>
        <begin position="68"/>
        <end position="87"/>
    </location>
</feature>
<dbReference type="InterPro" id="IPR011701">
    <property type="entry name" value="MFS"/>
</dbReference>
<organism evidence="5 6">
    <name type="scientific">Microvirga subterranea</name>
    <dbReference type="NCBI Taxonomy" id="186651"/>
    <lineage>
        <taxon>Bacteria</taxon>
        <taxon>Pseudomonadati</taxon>
        <taxon>Pseudomonadota</taxon>
        <taxon>Alphaproteobacteria</taxon>
        <taxon>Hyphomicrobiales</taxon>
        <taxon>Methylobacteriaceae</taxon>
        <taxon>Microvirga</taxon>
    </lineage>
</organism>
<dbReference type="CDD" id="cd17339">
    <property type="entry name" value="MFS_NIMT_CynX_like"/>
    <property type="match status" value="1"/>
</dbReference>
<dbReference type="OrthoDB" id="5317164at2"/>
<feature type="transmembrane region" description="Helical" evidence="4">
    <location>
        <begin position="350"/>
        <end position="373"/>
    </location>
</feature>
<sequence length="414" mass="42730">MDLADEQLIDAEIDSAPPPPPTRAHSLAARILLGASLVLIAFNLRPVFSSLSVLLPEIMQSTGISPSSASLITTLPVLCLGLFAPIAPELARRFGAERTILAMLAVLALGTGMRGLATVPALLAGSAFAGASIAVVNVLLPGLVKRDFPTHAAMMTGLYTMALCAGAAGAAGFTVPLEHILGGEWPYALAIWAAPAVVVFLLWTPQAIRSKAAPRRTMPHGPGLWRDPLAWQVTLFMGLQSALAYCVFGWLAPILRERGLDAVTAGAVVSVSVLIQMLACLMVPSIAVRGRDQRLINVLLVGAAVAGLLGCLFAPLSTVWFWAVLQGSGQGGLIAIAMTLIILRSPDAHVAAHLSGMAQGVGYVLAACGPLVVGFLRDWTGSFDAAGLMFVAVGVTAASCGLGAGRARQVGARG</sequence>
<evidence type="ECO:0000313" key="6">
    <source>
        <dbReference type="Proteomes" id="UP000254925"/>
    </source>
</evidence>
<keyword evidence="1 4" id="KW-0812">Transmembrane</keyword>
<feature type="transmembrane region" description="Helical" evidence="4">
    <location>
        <begin position="295"/>
        <end position="315"/>
    </location>
</feature>
<evidence type="ECO:0000256" key="3">
    <source>
        <dbReference type="ARBA" id="ARBA00023136"/>
    </source>
</evidence>
<accession>A0A370HHJ8</accession>
<dbReference type="InterPro" id="IPR036259">
    <property type="entry name" value="MFS_trans_sf"/>
</dbReference>
<feature type="transmembrane region" description="Helical" evidence="4">
    <location>
        <begin position="263"/>
        <end position="283"/>
    </location>
</feature>
<feature type="transmembrane region" description="Helical" evidence="4">
    <location>
        <begin position="156"/>
        <end position="175"/>
    </location>
</feature>
<dbReference type="PANTHER" id="PTHR23523">
    <property type="match status" value="1"/>
</dbReference>
<dbReference type="Pfam" id="PF07690">
    <property type="entry name" value="MFS_1"/>
    <property type="match status" value="1"/>
</dbReference>
<feature type="transmembrane region" description="Helical" evidence="4">
    <location>
        <begin position="229"/>
        <end position="251"/>
    </location>
</feature>
<keyword evidence="3 4" id="KW-0472">Membrane</keyword>
<feature type="transmembrane region" description="Helical" evidence="4">
    <location>
        <begin position="123"/>
        <end position="144"/>
    </location>
</feature>
<feature type="transmembrane region" description="Helical" evidence="4">
    <location>
        <begin position="385"/>
        <end position="405"/>
    </location>
</feature>
<dbReference type="SUPFAM" id="SSF103473">
    <property type="entry name" value="MFS general substrate transporter"/>
    <property type="match status" value="1"/>
</dbReference>
<feature type="transmembrane region" description="Helical" evidence="4">
    <location>
        <begin position="187"/>
        <end position="208"/>
    </location>
</feature>
<keyword evidence="6" id="KW-1185">Reference proteome</keyword>
<evidence type="ECO:0000313" key="5">
    <source>
        <dbReference type="EMBL" id="RDI57350.1"/>
    </source>
</evidence>
<keyword evidence="2 4" id="KW-1133">Transmembrane helix</keyword>
<name>A0A370HHJ8_9HYPH</name>
<comment type="caution">
    <text evidence="5">The sequence shown here is derived from an EMBL/GenBank/DDBJ whole genome shotgun (WGS) entry which is preliminary data.</text>
</comment>
<evidence type="ECO:0000256" key="4">
    <source>
        <dbReference type="SAM" id="Phobius"/>
    </source>
</evidence>
<dbReference type="Proteomes" id="UP000254925">
    <property type="component" value="Unassembled WGS sequence"/>
</dbReference>
<evidence type="ECO:0000256" key="1">
    <source>
        <dbReference type="ARBA" id="ARBA00022692"/>
    </source>
</evidence>
<feature type="transmembrane region" description="Helical" evidence="4">
    <location>
        <begin position="27"/>
        <end position="48"/>
    </location>
</feature>
<dbReference type="PANTHER" id="PTHR23523:SF2">
    <property type="entry name" value="2-NITROIMIDAZOLE TRANSPORTER"/>
    <property type="match status" value="1"/>
</dbReference>
<evidence type="ECO:0000256" key="2">
    <source>
        <dbReference type="ARBA" id="ARBA00022989"/>
    </source>
</evidence>
<dbReference type="Gene3D" id="1.20.1250.20">
    <property type="entry name" value="MFS general substrate transporter like domains"/>
    <property type="match status" value="2"/>
</dbReference>
<reference evidence="5 6" key="1">
    <citation type="submission" date="2018-07" db="EMBL/GenBank/DDBJ databases">
        <title>Genomic Encyclopedia of Type Strains, Phase IV (KMG-IV): sequencing the most valuable type-strain genomes for metagenomic binning, comparative biology and taxonomic classification.</title>
        <authorList>
            <person name="Goeker M."/>
        </authorList>
    </citation>
    <scope>NUCLEOTIDE SEQUENCE [LARGE SCALE GENOMIC DNA]</scope>
    <source>
        <strain evidence="5 6">DSM 14364</strain>
    </source>
</reference>